<dbReference type="AlphaFoldDB" id="A0A6J4H449"/>
<evidence type="ECO:0000313" key="2">
    <source>
        <dbReference type="EMBL" id="CAA9212788.1"/>
    </source>
</evidence>
<feature type="compositionally biased region" description="Basic and acidic residues" evidence="1">
    <location>
        <begin position="8"/>
        <end position="17"/>
    </location>
</feature>
<feature type="region of interest" description="Disordered" evidence="1">
    <location>
        <begin position="1"/>
        <end position="49"/>
    </location>
</feature>
<dbReference type="EMBL" id="CADCTN010000008">
    <property type="protein sequence ID" value="CAA9212788.1"/>
    <property type="molecule type" value="Genomic_DNA"/>
</dbReference>
<feature type="compositionally biased region" description="Basic residues" evidence="1">
    <location>
        <begin position="164"/>
        <end position="223"/>
    </location>
</feature>
<reference evidence="2" key="1">
    <citation type="submission" date="2020-02" db="EMBL/GenBank/DDBJ databases">
        <authorList>
            <person name="Meier V. D."/>
        </authorList>
    </citation>
    <scope>NUCLEOTIDE SEQUENCE</scope>
    <source>
        <strain evidence="2">AVDCRST_MAG52</strain>
    </source>
</reference>
<feature type="compositionally biased region" description="Basic residues" evidence="1">
    <location>
        <begin position="129"/>
        <end position="146"/>
    </location>
</feature>
<feature type="compositionally biased region" description="Basic and acidic residues" evidence="1">
    <location>
        <begin position="268"/>
        <end position="278"/>
    </location>
</feature>
<feature type="non-terminal residue" evidence="2">
    <location>
        <position position="305"/>
    </location>
</feature>
<gene>
    <name evidence="2" type="ORF">AVDCRST_MAG52-103</name>
</gene>
<feature type="region of interest" description="Disordered" evidence="1">
    <location>
        <begin position="79"/>
        <end position="305"/>
    </location>
</feature>
<accession>A0A6J4H449</accession>
<name>A0A6J4H449_9ACTN</name>
<proteinExistence type="predicted"/>
<organism evidence="2">
    <name type="scientific">uncultured Blastococcus sp</name>
    <dbReference type="NCBI Taxonomy" id="217144"/>
    <lineage>
        <taxon>Bacteria</taxon>
        <taxon>Bacillati</taxon>
        <taxon>Actinomycetota</taxon>
        <taxon>Actinomycetes</taxon>
        <taxon>Geodermatophilales</taxon>
        <taxon>Geodermatophilaceae</taxon>
        <taxon>Blastococcus</taxon>
        <taxon>environmental samples</taxon>
    </lineage>
</organism>
<sequence length="305" mass="33029">ASAAVAPDRTDRGPDLRRGRRPRREPARGRDAAAGGGGLGAPARLPGGRRRRWLAGWGAAALAQPDPERPLVVAGARAPAAGELSRGPHRQPRAGRLAAVDGARRGDQHRLGRHHGGGSHGLSVPAGRGGRRRPGGRRSARHRPGPQRRGGAGSVRHGLPPLLLRRRDRRRRRRAGRAHPARSHRPGPRRRPAHRGPRALRRRRRPDRRARHRRRSHRPRPRRPGLGPGHPARPGGSAGSGRGRGLALAAGLHRRHAPTRPPAAQRRPRADDLPTERAGRRRRRAGPRAGRRVGGHLDAVLDGGL</sequence>
<feature type="compositionally biased region" description="Basic residues" evidence="1">
    <location>
        <begin position="279"/>
        <end position="294"/>
    </location>
</feature>
<evidence type="ECO:0000256" key="1">
    <source>
        <dbReference type="SAM" id="MobiDB-lite"/>
    </source>
</evidence>
<feature type="non-terminal residue" evidence="2">
    <location>
        <position position="1"/>
    </location>
</feature>
<protein>
    <submittedName>
        <fullName evidence="2">Aldose 1-epimerase</fullName>
    </submittedName>
</protein>